<dbReference type="PANTHER" id="PTHR33824:SF7">
    <property type="entry name" value="POLYKETIDE CYCLASE_DEHYDRASE AND LIPID TRANSPORT SUPERFAMILY PROTEIN"/>
    <property type="match status" value="1"/>
</dbReference>
<comment type="caution">
    <text evidence="3">The sequence shown here is derived from an EMBL/GenBank/DDBJ whole genome shotgun (WGS) entry which is preliminary data.</text>
</comment>
<keyword evidence="4" id="KW-1185">Reference proteome</keyword>
<dbReference type="PANTHER" id="PTHR33824">
    <property type="entry name" value="POLYKETIDE CYCLASE/DEHYDRASE AND LIPID TRANSPORT SUPERFAMILY PROTEIN"/>
    <property type="match status" value="1"/>
</dbReference>
<feature type="domain" description="Coenzyme Q-binding protein COQ10 START" evidence="2">
    <location>
        <begin position="129"/>
        <end position="249"/>
    </location>
</feature>
<evidence type="ECO:0000256" key="1">
    <source>
        <dbReference type="SAM" id="MobiDB-lite"/>
    </source>
</evidence>
<dbReference type="InterPro" id="IPR005031">
    <property type="entry name" value="COQ10_START"/>
</dbReference>
<name>A0A853CCJ3_9ACTN</name>
<dbReference type="EMBL" id="JACBZT010000001">
    <property type="protein sequence ID" value="NYJ05610.1"/>
    <property type="molecule type" value="Genomic_DNA"/>
</dbReference>
<dbReference type="InterPro" id="IPR023393">
    <property type="entry name" value="START-like_dom_sf"/>
</dbReference>
<reference evidence="3 4" key="1">
    <citation type="submission" date="2020-07" db="EMBL/GenBank/DDBJ databases">
        <title>Sequencing the genomes of 1000 actinobacteria strains.</title>
        <authorList>
            <person name="Klenk H.-P."/>
        </authorList>
    </citation>
    <scope>NUCLEOTIDE SEQUENCE [LARGE SCALE GENOMIC DNA]</scope>
    <source>
        <strain evidence="3 4">DSM 104001</strain>
    </source>
</reference>
<gene>
    <name evidence="3" type="ORF">GGQ55_001888</name>
</gene>
<feature type="region of interest" description="Disordered" evidence="1">
    <location>
        <begin position="268"/>
        <end position="388"/>
    </location>
</feature>
<feature type="compositionally biased region" description="Basic and acidic residues" evidence="1">
    <location>
        <begin position="1"/>
        <end position="12"/>
    </location>
</feature>
<dbReference type="AlphaFoldDB" id="A0A853CCJ3"/>
<dbReference type="Gene3D" id="3.30.530.20">
    <property type="match status" value="1"/>
</dbReference>
<feature type="compositionally biased region" description="Basic and acidic residues" evidence="1">
    <location>
        <begin position="268"/>
        <end position="278"/>
    </location>
</feature>
<sequence>MTSSRGEQRDEGGGGGLLSTLANSPAVKGLGDAAKDYAKARGGDLAKKVGEKVTGATDSLNGTAENGGFKATAVGEVAKRVTQGENPVKAALGGVGAGIKDKVSGALGRKKSGGSGNKKFMSIIEDINVGVPVDVAYDQWTQFQEFASFMKGVESVDQTDDVGSNWRVKVFKSRRNLKGTVTEQIPDRKIAWTTDGAKGTVKGLVTFHPLADDLTQILLVMEYYPQGLFEKTGNIWRAQGRRARLDLKNFRRFLMMRGEATGSWRGEIRDGEVVRTPEEVEQDEQREDEDQYEGEDEDQYEDEGEDESEGEDEEPEEDEEEEGEDEEPAARQAGNGRVDRAEDESDDEEEPEEERNFVHDEADQDEDEPEERPRPRQRSRRREPARAR</sequence>
<evidence type="ECO:0000313" key="4">
    <source>
        <dbReference type="Proteomes" id="UP000541969"/>
    </source>
</evidence>
<proteinExistence type="predicted"/>
<dbReference type="RefSeq" id="WP_179716239.1">
    <property type="nucleotide sequence ID" value="NZ_JACBZT010000001.1"/>
</dbReference>
<evidence type="ECO:0000313" key="3">
    <source>
        <dbReference type="EMBL" id="NYJ05610.1"/>
    </source>
</evidence>
<dbReference type="Pfam" id="PF03364">
    <property type="entry name" value="Polyketide_cyc"/>
    <property type="match status" value="1"/>
</dbReference>
<dbReference type="InterPro" id="IPR047137">
    <property type="entry name" value="ORF3"/>
</dbReference>
<feature type="compositionally biased region" description="Acidic residues" evidence="1">
    <location>
        <begin position="279"/>
        <end position="327"/>
    </location>
</feature>
<evidence type="ECO:0000259" key="2">
    <source>
        <dbReference type="Pfam" id="PF03364"/>
    </source>
</evidence>
<dbReference type="CDD" id="cd07817">
    <property type="entry name" value="SRPBCC_8"/>
    <property type="match status" value="1"/>
</dbReference>
<feature type="compositionally biased region" description="Acidic residues" evidence="1">
    <location>
        <begin position="341"/>
        <end position="353"/>
    </location>
</feature>
<feature type="region of interest" description="Disordered" evidence="1">
    <location>
        <begin position="1"/>
        <end position="22"/>
    </location>
</feature>
<dbReference type="SUPFAM" id="SSF55961">
    <property type="entry name" value="Bet v1-like"/>
    <property type="match status" value="1"/>
</dbReference>
<protein>
    <submittedName>
        <fullName evidence="3">Putative membrane protein</fullName>
    </submittedName>
</protein>
<accession>A0A853CCJ3</accession>
<dbReference type="Proteomes" id="UP000541969">
    <property type="component" value="Unassembled WGS sequence"/>
</dbReference>
<organism evidence="3 4">
    <name type="scientific">Petropleomorpha daqingensis</name>
    <dbReference type="NCBI Taxonomy" id="2026353"/>
    <lineage>
        <taxon>Bacteria</taxon>
        <taxon>Bacillati</taxon>
        <taxon>Actinomycetota</taxon>
        <taxon>Actinomycetes</taxon>
        <taxon>Geodermatophilales</taxon>
        <taxon>Geodermatophilaceae</taxon>
        <taxon>Petropleomorpha</taxon>
    </lineage>
</organism>